<dbReference type="Proteomes" id="UP001589774">
    <property type="component" value="Unassembled WGS sequence"/>
</dbReference>
<evidence type="ECO:0000256" key="8">
    <source>
        <dbReference type="SAM" id="SignalP"/>
    </source>
</evidence>
<comment type="subcellular location">
    <subcellularLocation>
        <location evidence="1">Cell outer membrane</location>
    </subcellularLocation>
</comment>
<gene>
    <name evidence="9" type="ORF">ACFFI0_17845</name>
</gene>
<evidence type="ECO:0000313" key="10">
    <source>
        <dbReference type="Proteomes" id="UP001589774"/>
    </source>
</evidence>
<evidence type="ECO:0000256" key="6">
    <source>
        <dbReference type="ARBA" id="ARBA00023136"/>
    </source>
</evidence>
<accession>A0ABV6HMR4</accession>
<keyword evidence="8" id="KW-0732">Signal</keyword>
<proteinExistence type="inferred from homology"/>
<dbReference type="PANTHER" id="PTHR30026">
    <property type="entry name" value="OUTER MEMBRANE PROTEIN TOLC"/>
    <property type="match status" value="1"/>
</dbReference>
<sequence length="225" mass="25973">MRIQFTLISMFFLACFNLSAQESIIEDVNYAQLERFIELAKEHYPRKKMFEAAEEKAKAGVPAAKVSYLDILNASYFYRPEGKSAIDVVNPYIINGFQFGATLNVGNFLQKPHEVKQAKADYKLAQYESKEYDILLSNEVKKRYYDYILQQRKLKIKTQAEQDANSLMEDLRFKFEKAEITHDVYSEARAALTTAETDKVEAEADFLKSRDALEDIIGMKLTEIN</sequence>
<evidence type="ECO:0000256" key="5">
    <source>
        <dbReference type="ARBA" id="ARBA00022692"/>
    </source>
</evidence>
<feature type="signal peptide" evidence="8">
    <location>
        <begin position="1"/>
        <end position="20"/>
    </location>
</feature>
<dbReference type="PANTHER" id="PTHR30026:SF20">
    <property type="entry name" value="OUTER MEMBRANE PROTEIN TOLC"/>
    <property type="match status" value="1"/>
</dbReference>
<evidence type="ECO:0000256" key="3">
    <source>
        <dbReference type="ARBA" id="ARBA00022448"/>
    </source>
</evidence>
<dbReference type="InterPro" id="IPR003423">
    <property type="entry name" value="OMP_efflux"/>
</dbReference>
<evidence type="ECO:0000256" key="1">
    <source>
        <dbReference type="ARBA" id="ARBA00004442"/>
    </source>
</evidence>
<evidence type="ECO:0000313" key="9">
    <source>
        <dbReference type="EMBL" id="MFC0320193.1"/>
    </source>
</evidence>
<comment type="caution">
    <text evidence="9">The sequence shown here is derived from an EMBL/GenBank/DDBJ whole genome shotgun (WGS) entry which is preliminary data.</text>
</comment>
<evidence type="ECO:0000256" key="7">
    <source>
        <dbReference type="ARBA" id="ARBA00023237"/>
    </source>
</evidence>
<feature type="chain" id="PRO_5047499063" evidence="8">
    <location>
        <begin position="21"/>
        <end position="225"/>
    </location>
</feature>
<protein>
    <submittedName>
        <fullName evidence="9">TolC family protein</fullName>
    </submittedName>
</protein>
<keyword evidence="3" id="KW-0813">Transport</keyword>
<dbReference type="PROSITE" id="PS51257">
    <property type="entry name" value="PROKAR_LIPOPROTEIN"/>
    <property type="match status" value="1"/>
</dbReference>
<dbReference type="SUPFAM" id="SSF56954">
    <property type="entry name" value="Outer membrane efflux proteins (OEP)"/>
    <property type="match status" value="1"/>
</dbReference>
<reference evidence="9 10" key="1">
    <citation type="submission" date="2024-09" db="EMBL/GenBank/DDBJ databases">
        <authorList>
            <person name="Sun Q."/>
            <person name="Mori K."/>
        </authorList>
    </citation>
    <scope>NUCLEOTIDE SEQUENCE [LARGE SCALE GENOMIC DNA]</scope>
    <source>
        <strain evidence="9 10">CCM 7765</strain>
    </source>
</reference>
<dbReference type="EMBL" id="JBHLWO010000002">
    <property type="protein sequence ID" value="MFC0320193.1"/>
    <property type="molecule type" value="Genomic_DNA"/>
</dbReference>
<keyword evidence="10" id="KW-1185">Reference proteome</keyword>
<dbReference type="RefSeq" id="WP_130855232.1">
    <property type="nucleotide sequence ID" value="NZ_JBHLWO010000002.1"/>
</dbReference>
<keyword evidence="6" id="KW-0472">Membrane</keyword>
<name>A0ABV6HMR4_9SPHI</name>
<organism evidence="9 10">
    <name type="scientific">Olivibacter oleidegradans</name>
    <dbReference type="NCBI Taxonomy" id="760123"/>
    <lineage>
        <taxon>Bacteria</taxon>
        <taxon>Pseudomonadati</taxon>
        <taxon>Bacteroidota</taxon>
        <taxon>Sphingobacteriia</taxon>
        <taxon>Sphingobacteriales</taxon>
        <taxon>Sphingobacteriaceae</taxon>
        <taxon>Olivibacter</taxon>
    </lineage>
</organism>
<evidence type="ECO:0000256" key="4">
    <source>
        <dbReference type="ARBA" id="ARBA00022452"/>
    </source>
</evidence>
<keyword evidence="7" id="KW-0998">Cell outer membrane</keyword>
<dbReference type="Pfam" id="PF02321">
    <property type="entry name" value="OEP"/>
    <property type="match status" value="1"/>
</dbReference>
<keyword evidence="5" id="KW-0812">Transmembrane</keyword>
<keyword evidence="4" id="KW-1134">Transmembrane beta strand</keyword>
<dbReference type="Gene3D" id="1.20.1600.10">
    <property type="entry name" value="Outer membrane efflux proteins (OEP)"/>
    <property type="match status" value="1"/>
</dbReference>
<evidence type="ECO:0000256" key="2">
    <source>
        <dbReference type="ARBA" id="ARBA00007613"/>
    </source>
</evidence>
<dbReference type="InterPro" id="IPR051906">
    <property type="entry name" value="TolC-like"/>
</dbReference>
<comment type="similarity">
    <text evidence="2">Belongs to the outer membrane factor (OMF) (TC 1.B.17) family.</text>
</comment>